<dbReference type="EnsemblMetazoa" id="MDOA009193-RA">
    <property type="protein sequence ID" value="MDOA009193-PA"/>
    <property type="gene ID" value="MDOA009193"/>
</dbReference>
<evidence type="ECO:0000313" key="4">
    <source>
        <dbReference type="RefSeq" id="XP_005183237.1"/>
    </source>
</evidence>
<keyword evidence="3" id="KW-1185">Reference proteome</keyword>
<dbReference type="Proteomes" id="UP001652621">
    <property type="component" value="Unplaced"/>
</dbReference>
<gene>
    <name evidence="2" type="primary">101897048</name>
    <name evidence="4" type="synonym">LOC101897048</name>
</gene>
<evidence type="ECO:0000313" key="3">
    <source>
        <dbReference type="Proteomes" id="UP001652621"/>
    </source>
</evidence>
<reference evidence="2" key="1">
    <citation type="submission" date="2020-05" db="UniProtKB">
        <authorList>
            <consortium name="EnsemblMetazoa"/>
        </authorList>
    </citation>
    <scope>IDENTIFICATION</scope>
    <source>
        <strain evidence="2">Aabys</strain>
    </source>
</reference>
<organism evidence="2">
    <name type="scientific">Musca domestica</name>
    <name type="common">House fly</name>
    <dbReference type="NCBI Taxonomy" id="7370"/>
    <lineage>
        <taxon>Eukaryota</taxon>
        <taxon>Metazoa</taxon>
        <taxon>Ecdysozoa</taxon>
        <taxon>Arthropoda</taxon>
        <taxon>Hexapoda</taxon>
        <taxon>Insecta</taxon>
        <taxon>Pterygota</taxon>
        <taxon>Neoptera</taxon>
        <taxon>Endopterygota</taxon>
        <taxon>Diptera</taxon>
        <taxon>Brachycera</taxon>
        <taxon>Muscomorpha</taxon>
        <taxon>Muscoidea</taxon>
        <taxon>Muscidae</taxon>
        <taxon>Musca</taxon>
    </lineage>
</organism>
<keyword evidence="1" id="KW-0732">Signal</keyword>
<evidence type="ECO:0000313" key="2">
    <source>
        <dbReference type="EnsemblMetazoa" id="MDOA009193-PA"/>
    </source>
</evidence>
<feature type="chain" id="PRO_5044561001" evidence="1">
    <location>
        <begin position="27"/>
        <end position="148"/>
    </location>
</feature>
<sequence length="148" mass="17397">MFLKSGLLRSIFLICLLGVMCGRGSANYCSLDRMKKLAMEACEHLFEAYDVRERRSIDHGHMDNNAEYEPTSSFRYVRRSSYPQGGYLKVGIDHYRKLSTLDINPRYKAKKVWQMQHGEKLRFKRNEDSYGSSISYCCFHKCDEDFFC</sequence>
<dbReference type="VEuPathDB" id="VectorBase:MDOMA2_012789"/>
<dbReference type="eggNOG" id="ENOG502T8EE">
    <property type="taxonomic scope" value="Eukaryota"/>
</dbReference>
<name>A0A1I8MWM1_MUSDO</name>
<dbReference type="AlphaFoldDB" id="A0A1I8MWM1"/>
<dbReference type="OrthoDB" id="8063837at2759"/>
<dbReference type="KEGG" id="mde:101897048"/>
<accession>A0A1I8MWM1</accession>
<proteinExistence type="predicted"/>
<dbReference type="STRING" id="7370.A0A1I8MWM1"/>
<reference evidence="4" key="2">
    <citation type="submission" date="2025-04" db="UniProtKB">
        <authorList>
            <consortium name="RefSeq"/>
        </authorList>
    </citation>
    <scope>IDENTIFICATION</scope>
    <source>
        <strain evidence="4">Aabys</strain>
    </source>
</reference>
<protein>
    <submittedName>
        <fullName evidence="4">Uncharacterized protein LOC101897048</fullName>
    </submittedName>
</protein>
<feature type="signal peptide" evidence="1">
    <location>
        <begin position="1"/>
        <end position="26"/>
    </location>
</feature>
<evidence type="ECO:0000256" key="1">
    <source>
        <dbReference type="SAM" id="SignalP"/>
    </source>
</evidence>
<dbReference type="VEuPathDB" id="VectorBase:MDOA009193"/>
<dbReference type="RefSeq" id="XP_005183237.1">
    <property type="nucleotide sequence ID" value="XM_005183180.3"/>
</dbReference>